<proteinExistence type="predicted"/>
<reference evidence="3" key="1">
    <citation type="journal article" date="2019" name="Int. J. Syst. Evol. Microbiol.">
        <title>The Global Catalogue of Microorganisms (GCM) 10K type strain sequencing project: providing services to taxonomists for standard genome sequencing and annotation.</title>
        <authorList>
            <consortium name="The Broad Institute Genomics Platform"/>
            <consortium name="The Broad Institute Genome Sequencing Center for Infectious Disease"/>
            <person name="Wu L."/>
            <person name="Ma J."/>
        </authorList>
    </citation>
    <scope>NUCLEOTIDE SEQUENCE [LARGE SCALE GENOMIC DNA]</scope>
    <source>
        <strain evidence="3">CCUG 62793</strain>
    </source>
</reference>
<dbReference type="RefSeq" id="WP_380104878.1">
    <property type="nucleotide sequence ID" value="NZ_JBHSIH010000001.1"/>
</dbReference>
<dbReference type="Proteomes" id="UP001597287">
    <property type="component" value="Unassembled WGS sequence"/>
</dbReference>
<evidence type="ECO:0000313" key="3">
    <source>
        <dbReference type="Proteomes" id="UP001597287"/>
    </source>
</evidence>
<comment type="caution">
    <text evidence="2">The sequence shown here is derived from an EMBL/GenBank/DDBJ whole genome shotgun (WGS) entry which is preliminary data.</text>
</comment>
<keyword evidence="1" id="KW-0812">Transmembrane</keyword>
<organism evidence="2 3">
    <name type="scientific">Delftia deserti</name>
    <dbReference type="NCBI Taxonomy" id="1651218"/>
    <lineage>
        <taxon>Bacteria</taxon>
        <taxon>Pseudomonadati</taxon>
        <taxon>Pseudomonadota</taxon>
        <taxon>Betaproteobacteria</taxon>
        <taxon>Burkholderiales</taxon>
        <taxon>Comamonadaceae</taxon>
        <taxon>Delftia</taxon>
    </lineage>
</organism>
<name>A0ABW5EVY4_9BURK</name>
<evidence type="ECO:0000256" key="1">
    <source>
        <dbReference type="SAM" id="Phobius"/>
    </source>
</evidence>
<feature type="transmembrane region" description="Helical" evidence="1">
    <location>
        <begin position="38"/>
        <end position="56"/>
    </location>
</feature>
<gene>
    <name evidence="2" type="ORF">ACFSPV_24355</name>
</gene>
<accession>A0ABW5EVY4</accession>
<dbReference type="EMBL" id="JBHUIG010000030">
    <property type="protein sequence ID" value="MFD2321816.1"/>
    <property type="molecule type" value="Genomic_DNA"/>
</dbReference>
<evidence type="ECO:0000313" key="2">
    <source>
        <dbReference type="EMBL" id="MFD2321816.1"/>
    </source>
</evidence>
<keyword evidence="1" id="KW-1133">Transmembrane helix</keyword>
<keyword evidence="3" id="KW-1185">Reference proteome</keyword>
<protein>
    <submittedName>
        <fullName evidence="2">Uncharacterized protein</fullName>
    </submittedName>
</protein>
<sequence>MTKFVIHTLISLAGAFVTVAFATWSVDPTHWDRADRHMFLFIAAILGWLQYADGLLRRRG</sequence>
<keyword evidence="1" id="KW-0472">Membrane</keyword>